<dbReference type="Proteomes" id="UP000576729">
    <property type="component" value="Unassembled WGS sequence"/>
</dbReference>
<name>A0A7L4KY63_9CORV</name>
<reference evidence="2 3" key="1">
    <citation type="submission" date="2019-09" db="EMBL/GenBank/DDBJ databases">
        <title>Bird 10,000 Genomes (B10K) Project - Family phase.</title>
        <authorList>
            <person name="Zhang G."/>
        </authorList>
    </citation>
    <scope>NUCLEOTIDE SEQUENCE [LARGE SCALE GENOMIC DNA]</scope>
    <source>
        <strain evidence="2">B10K-OTA-212792</strain>
        <tissue evidence="2">Blood</tissue>
    </source>
</reference>
<dbReference type="Pfam" id="PF06119">
    <property type="entry name" value="NIDO"/>
    <property type="match status" value="1"/>
</dbReference>
<feature type="non-terminal residue" evidence="2">
    <location>
        <position position="1"/>
    </location>
</feature>
<evidence type="ECO:0000313" key="3">
    <source>
        <dbReference type="Proteomes" id="UP000576729"/>
    </source>
</evidence>
<dbReference type="InterPro" id="IPR052749">
    <property type="entry name" value="Alpha-tectorin"/>
</dbReference>
<protein>
    <submittedName>
        <fullName evidence="2">TECTA protein</fullName>
    </submittedName>
</protein>
<dbReference type="EMBL" id="VWPU01008402">
    <property type="protein sequence ID" value="NXY57963.1"/>
    <property type="molecule type" value="Genomic_DNA"/>
</dbReference>
<evidence type="ECO:0000313" key="2">
    <source>
        <dbReference type="EMBL" id="NXY57963.1"/>
    </source>
</evidence>
<feature type="non-terminal residue" evidence="2">
    <location>
        <position position="91"/>
    </location>
</feature>
<dbReference type="PANTHER" id="PTHR46160:SF8">
    <property type="entry name" value="VWFD DOMAIN-CONTAINING PROTEIN"/>
    <property type="match status" value="1"/>
</dbReference>
<organism evidence="2 3">
    <name type="scientific">Callaeas wilsoni</name>
    <name type="common">North Island kokako</name>
    <dbReference type="NCBI Taxonomy" id="1347786"/>
    <lineage>
        <taxon>Eukaryota</taxon>
        <taxon>Metazoa</taxon>
        <taxon>Chordata</taxon>
        <taxon>Craniata</taxon>
        <taxon>Vertebrata</taxon>
        <taxon>Euteleostomi</taxon>
        <taxon>Archelosauria</taxon>
        <taxon>Archosauria</taxon>
        <taxon>Dinosauria</taxon>
        <taxon>Saurischia</taxon>
        <taxon>Theropoda</taxon>
        <taxon>Coelurosauria</taxon>
        <taxon>Aves</taxon>
        <taxon>Neognathae</taxon>
        <taxon>Neoaves</taxon>
        <taxon>Telluraves</taxon>
        <taxon>Australaves</taxon>
        <taxon>Passeriformes</taxon>
        <taxon>Corvoidea</taxon>
        <taxon>Callaeidae</taxon>
        <taxon>Callaeas</taxon>
    </lineage>
</organism>
<dbReference type="PROSITE" id="PS51220">
    <property type="entry name" value="NIDO"/>
    <property type="match status" value="1"/>
</dbReference>
<comment type="caution">
    <text evidence="2">The sequence shown here is derived from an EMBL/GenBank/DDBJ whole genome shotgun (WGS) entry which is preliminary data.</text>
</comment>
<sequence length="91" mass="10250">LDEPVRQYTPDPFPLVDGCPFVAPYWADVDNVLGGDIFYRQTTDPGLLEDISQDITQYFPKSPFTATWALVATWDHVAYYGSTSQKVRSMG</sequence>
<accession>A0A7L4KY63</accession>
<proteinExistence type="predicted"/>
<evidence type="ECO:0000259" key="1">
    <source>
        <dbReference type="PROSITE" id="PS51220"/>
    </source>
</evidence>
<dbReference type="GO" id="GO:0007160">
    <property type="term" value="P:cell-matrix adhesion"/>
    <property type="evidence" value="ECO:0007669"/>
    <property type="project" value="InterPro"/>
</dbReference>
<dbReference type="AlphaFoldDB" id="A0A7L4KY63"/>
<feature type="domain" description="NIDO" evidence="1">
    <location>
        <begin position="24"/>
        <end position="91"/>
    </location>
</feature>
<keyword evidence="3" id="KW-1185">Reference proteome</keyword>
<gene>
    <name evidence="2" type="primary">Tecta_1</name>
    <name evidence="2" type="ORF">CALWIL_R15733</name>
</gene>
<dbReference type="InterPro" id="IPR003886">
    <property type="entry name" value="NIDO_dom"/>
</dbReference>
<dbReference type="PANTHER" id="PTHR46160">
    <property type="entry name" value="ALPHA-TECTORIN-RELATED"/>
    <property type="match status" value="1"/>
</dbReference>